<dbReference type="PANTHER" id="PTHR46776">
    <property type="entry name" value="CYCLIN-DEPENDENT KINASE INHIBITOR 4-RELATED"/>
    <property type="match status" value="1"/>
</dbReference>
<dbReference type="AlphaFoldDB" id="A0A426YZM6"/>
<dbReference type="InterPro" id="IPR044275">
    <property type="entry name" value="KRP"/>
</dbReference>
<accession>A0A426YZM6</accession>
<feature type="compositionally biased region" description="Polar residues" evidence="1">
    <location>
        <begin position="48"/>
        <end position="57"/>
    </location>
</feature>
<proteinExistence type="predicted"/>
<feature type="compositionally biased region" description="Polar residues" evidence="1">
    <location>
        <begin position="120"/>
        <end position="129"/>
    </location>
</feature>
<dbReference type="GO" id="GO:0051726">
    <property type="term" value="P:regulation of cell cycle"/>
    <property type="evidence" value="ECO:0007669"/>
    <property type="project" value="InterPro"/>
</dbReference>
<comment type="caution">
    <text evidence="2">The sequence shown here is derived from an EMBL/GenBank/DDBJ whole genome shotgun (WGS) entry which is preliminary data.</text>
</comment>
<organism evidence="2 3">
    <name type="scientific">Ensete ventricosum</name>
    <name type="common">Abyssinian banana</name>
    <name type="synonym">Musa ensete</name>
    <dbReference type="NCBI Taxonomy" id="4639"/>
    <lineage>
        <taxon>Eukaryota</taxon>
        <taxon>Viridiplantae</taxon>
        <taxon>Streptophyta</taxon>
        <taxon>Embryophyta</taxon>
        <taxon>Tracheophyta</taxon>
        <taxon>Spermatophyta</taxon>
        <taxon>Magnoliopsida</taxon>
        <taxon>Liliopsida</taxon>
        <taxon>Zingiberales</taxon>
        <taxon>Musaceae</taxon>
        <taxon>Ensete</taxon>
    </lineage>
</organism>
<name>A0A426YZM6_ENSVE</name>
<feature type="region of interest" description="Disordered" evidence="1">
    <location>
        <begin position="79"/>
        <end position="129"/>
    </location>
</feature>
<dbReference type="Proteomes" id="UP000287651">
    <property type="component" value="Unassembled WGS sequence"/>
</dbReference>
<feature type="region of interest" description="Disordered" evidence="1">
    <location>
        <begin position="28"/>
        <end position="57"/>
    </location>
</feature>
<protein>
    <submittedName>
        <fullName evidence="2">Uncharacterized protein</fullName>
    </submittedName>
</protein>
<evidence type="ECO:0000256" key="1">
    <source>
        <dbReference type="SAM" id="MobiDB-lite"/>
    </source>
</evidence>
<reference evidence="2 3" key="1">
    <citation type="journal article" date="2014" name="Agronomy (Basel)">
        <title>A Draft Genome Sequence for Ensete ventricosum, the Drought-Tolerant Tree Against Hunger.</title>
        <authorList>
            <person name="Harrison J."/>
            <person name="Moore K.A."/>
            <person name="Paszkiewicz K."/>
            <person name="Jones T."/>
            <person name="Grant M."/>
            <person name="Ambacheew D."/>
            <person name="Muzemil S."/>
            <person name="Studholme D.J."/>
        </authorList>
    </citation>
    <scope>NUCLEOTIDE SEQUENCE [LARGE SCALE GENOMIC DNA]</scope>
</reference>
<dbReference type="GO" id="GO:0004861">
    <property type="term" value="F:cyclin-dependent protein serine/threonine kinase inhibitor activity"/>
    <property type="evidence" value="ECO:0007669"/>
    <property type="project" value="InterPro"/>
</dbReference>
<gene>
    <name evidence="2" type="ORF">B296_00041005</name>
</gene>
<evidence type="ECO:0000313" key="2">
    <source>
        <dbReference type="EMBL" id="RRT57091.1"/>
    </source>
</evidence>
<feature type="compositionally biased region" description="Low complexity" evidence="1">
    <location>
        <begin position="79"/>
        <end position="93"/>
    </location>
</feature>
<sequence>MTKSQGLGMGRCARKPKIDGKAAVTEAVHHQPSLGVHTRAKTLALKSPQETSPDTASSYLQLRSRRLEKHLPVAAFARSRAAARNRPNADPNPNSNPSPAPGHSRSPNLVNQAAGRGESPVNSDSVGSVPTKSNCFKMTKATAVAVREASPEVDAAETEGASGENVLEFDAFRLGFLDPCKLWFLCGHRDSSLVLGLGFLLITPFWGTSGPFCYSGSASDVTISTAVRTFTMMKLMCMFFGCRTARETTPCDLITDSETIGMPGSATWCTKFTASKRQAPNPSSIPTNLEMEELFAVPEQLQQRSFVLRYGCLGSLNFSNIFFPC</sequence>
<evidence type="ECO:0000313" key="3">
    <source>
        <dbReference type="Proteomes" id="UP000287651"/>
    </source>
</evidence>
<dbReference type="EMBL" id="AMZH03009330">
    <property type="protein sequence ID" value="RRT57091.1"/>
    <property type="molecule type" value="Genomic_DNA"/>
</dbReference>